<evidence type="ECO:0000256" key="6">
    <source>
        <dbReference type="ARBA" id="ARBA00023136"/>
    </source>
</evidence>
<evidence type="ECO:0000256" key="3">
    <source>
        <dbReference type="ARBA" id="ARBA00022519"/>
    </source>
</evidence>
<dbReference type="PANTHER" id="PTHR33362:SF5">
    <property type="entry name" value="C4-DICARBOXYLATE TRAP TRANSPORTER LARGE PERMEASE PROTEIN DCTM"/>
    <property type="match status" value="1"/>
</dbReference>
<reference evidence="10 11" key="1">
    <citation type="submission" date="2018-07" db="EMBL/GenBank/DDBJ databases">
        <title>Genomic Encyclopedia of Type Strains, Phase III (KMG-III): the genomes of soil and plant-associated and newly described type strains.</title>
        <authorList>
            <person name="Whitman W."/>
        </authorList>
    </citation>
    <scope>NUCLEOTIDE SEQUENCE [LARGE SCALE GENOMIC DNA]</scope>
    <source>
        <strain evidence="10 11">CECT 8525</strain>
    </source>
</reference>
<feature type="transmembrane region" description="Helical" evidence="8">
    <location>
        <begin position="115"/>
        <end position="139"/>
    </location>
</feature>
<dbReference type="Proteomes" id="UP000253345">
    <property type="component" value="Unassembled WGS sequence"/>
</dbReference>
<keyword evidence="6 8" id="KW-0472">Membrane</keyword>
<feature type="transmembrane region" description="Helical" evidence="8">
    <location>
        <begin position="151"/>
        <end position="175"/>
    </location>
</feature>
<evidence type="ECO:0000313" key="10">
    <source>
        <dbReference type="EMBL" id="RCW79472.1"/>
    </source>
</evidence>
<keyword evidence="2" id="KW-1003">Cell membrane</keyword>
<keyword evidence="4 8" id="KW-0812">Transmembrane</keyword>
<keyword evidence="3 7" id="KW-0997">Cell inner membrane</keyword>
<evidence type="ECO:0000256" key="2">
    <source>
        <dbReference type="ARBA" id="ARBA00022475"/>
    </source>
</evidence>
<evidence type="ECO:0000256" key="8">
    <source>
        <dbReference type="SAM" id="Phobius"/>
    </source>
</evidence>
<proteinExistence type="predicted"/>
<evidence type="ECO:0000313" key="11">
    <source>
        <dbReference type="Proteomes" id="UP000253345"/>
    </source>
</evidence>
<dbReference type="GO" id="GO:0005886">
    <property type="term" value="C:plasma membrane"/>
    <property type="evidence" value="ECO:0007669"/>
    <property type="project" value="UniProtKB-SubCell"/>
</dbReference>
<comment type="subcellular location">
    <subcellularLocation>
        <location evidence="1 7">Cell inner membrane</location>
        <topology evidence="1 7">Multi-pass membrane protein</topology>
    </subcellularLocation>
</comment>
<evidence type="ECO:0000256" key="4">
    <source>
        <dbReference type="ARBA" id="ARBA00022692"/>
    </source>
</evidence>
<gene>
    <name evidence="10" type="ORF">DFP89_12556</name>
</gene>
<comment type="caution">
    <text evidence="10">The sequence shown here is derived from an EMBL/GenBank/DDBJ whole genome shotgun (WGS) entry which is preliminary data.</text>
</comment>
<dbReference type="AlphaFoldDB" id="A0A368YGW6"/>
<dbReference type="PANTHER" id="PTHR33362">
    <property type="entry name" value="SIALIC ACID TRAP TRANSPORTER PERMEASE PROTEIN SIAT-RELATED"/>
    <property type="match status" value="1"/>
</dbReference>
<dbReference type="InterPro" id="IPR004681">
    <property type="entry name" value="TRAP_DctM"/>
</dbReference>
<feature type="domain" description="TRAP C4-dicarboxylate transport system permease DctM subunit" evidence="9">
    <location>
        <begin position="3"/>
        <end position="175"/>
    </location>
</feature>
<feature type="transmembrane region" description="Helical" evidence="8">
    <location>
        <begin position="74"/>
        <end position="103"/>
    </location>
</feature>
<comment type="function">
    <text evidence="7">Part of the tripartite ATP-independent periplasmic (TRAP) transport system.</text>
</comment>
<dbReference type="Pfam" id="PF06808">
    <property type="entry name" value="DctM"/>
    <property type="match status" value="1"/>
</dbReference>
<dbReference type="GO" id="GO:0022857">
    <property type="term" value="F:transmembrane transporter activity"/>
    <property type="evidence" value="ECO:0007669"/>
    <property type="project" value="UniProtKB-UniRule"/>
</dbReference>
<accession>A0A368YGW6</accession>
<dbReference type="RefSeq" id="WP_245948832.1">
    <property type="nucleotide sequence ID" value="NZ_QPJL01000025.1"/>
</dbReference>
<protein>
    <submittedName>
        <fullName evidence="10">Tripartite ATP-independent transporter DctM subunit</fullName>
    </submittedName>
</protein>
<dbReference type="InterPro" id="IPR010656">
    <property type="entry name" value="DctM"/>
</dbReference>
<sequence>MLGALVSFFVVALVFRSVRLRDLPKLFTESIDRTTVVVAIIIGATLLSAWIIKSGMPQTMAGMIVESGLKPWQFLLVMNVLLLFLGMFLEGVAIILIVLPVVAPVIRQLGIEPEHFAIVMVINIELALLSPPVGLNLFVMSNVTGRPVGEVLRGTLPFFFLMLGLLIMVTFIPQISTWLPDLLMPRP</sequence>
<keyword evidence="11" id="KW-1185">Reference proteome</keyword>
<dbReference type="EMBL" id="QPJL01000025">
    <property type="protein sequence ID" value="RCW79472.1"/>
    <property type="molecule type" value="Genomic_DNA"/>
</dbReference>
<feature type="transmembrane region" description="Helical" evidence="8">
    <location>
        <begin position="36"/>
        <end position="53"/>
    </location>
</feature>
<evidence type="ECO:0000256" key="1">
    <source>
        <dbReference type="ARBA" id="ARBA00004429"/>
    </source>
</evidence>
<keyword evidence="5 8" id="KW-1133">Transmembrane helix</keyword>
<keyword evidence="7" id="KW-0813">Transport</keyword>
<evidence type="ECO:0000256" key="7">
    <source>
        <dbReference type="RuleBase" id="RU369079"/>
    </source>
</evidence>
<name>A0A368YGW6_9RHOB</name>
<organism evidence="10 11">
    <name type="scientific">Paracoccus lutimaris</name>
    <dbReference type="NCBI Taxonomy" id="1490030"/>
    <lineage>
        <taxon>Bacteria</taxon>
        <taxon>Pseudomonadati</taxon>
        <taxon>Pseudomonadota</taxon>
        <taxon>Alphaproteobacteria</taxon>
        <taxon>Rhodobacterales</taxon>
        <taxon>Paracoccaceae</taxon>
        <taxon>Paracoccus</taxon>
    </lineage>
</organism>
<evidence type="ECO:0000259" key="9">
    <source>
        <dbReference type="Pfam" id="PF06808"/>
    </source>
</evidence>
<evidence type="ECO:0000256" key="5">
    <source>
        <dbReference type="ARBA" id="ARBA00022989"/>
    </source>
</evidence>